<dbReference type="PANTHER" id="PTHR32089">
    <property type="entry name" value="METHYL-ACCEPTING CHEMOTAXIS PROTEIN MCPB"/>
    <property type="match status" value="1"/>
</dbReference>
<dbReference type="SUPFAM" id="SSF58104">
    <property type="entry name" value="Methyl-accepting chemotaxis protein (MCP) signaling domain"/>
    <property type="match status" value="1"/>
</dbReference>
<keyword evidence="3" id="KW-1133">Transmembrane helix</keyword>
<feature type="transmembrane region" description="Helical" evidence="3">
    <location>
        <begin position="12"/>
        <end position="31"/>
    </location>
</feature>
<dbReference type="EMBL" id="BRZA01000006">
    <property type="protein sequence ID" value="GLC90136.1"/>
    <property type="molecule type" value="Genomic_DNA"/>
</dbReference>
<proteinExistence type="predicted"/>
<dbReference type="PROSITE" id="PS50111">
    <property type="entry name" value="CHEMOTAXIS_TRANSDUC_2"/>
    <property type="match status" value="1"/>
</dbReference>
<dbReference type="Proteomes" id="UP001065593">
    <property type="component" value="Unassembled WGS sequence"/>
</dbReference>
<feature type="domain" description="Methyl-accepting transducer" evidence="4">
    <location>
        <begin position="297"/>
        <end position="533"/>
    </location>
</feature>
<dbReference type="Gene3D" id="1.10.287.950">
    <property type="entry name" value="Methyl-accepting chemotaxis protein"/>
    <property type="match status" value="1"/>
</dbReference>
<evidence type="ECO:0000313" key="6">
    <source>
        <dbReference type="Proteomes" id="UP001065593"/>
    </source>
</evidence>
<keyword evidence="1 2" id="KW-0807">Transducer</keyword>
<evidence type="ECO:0000256" key="3">
    <source>
        <dbReference type="SAM" id="Phobius"/>
    </source>
</evidence>
<dbReference type="Gene3D" id="6.10.340.10">
    <property type="match status" value="1"/>
</dbReference>
<dbReference type="Pfam" id="PF00015">
    <property type="entry name" value="MCPsignal"/>
    <property type="match status" value="1"/>
</dbReference>
<evidence type="ECO:0000256" key="2">
    <source>
        <dbReference type="PROSITE-ProRule" id="PRU00284"/>
    </source>
</evidence>
<evidence type="ECO:0000256" key="1">
    <source>
        <dbReference type="ARBA" id="ARBA00023224"/>
    </source>
</evidence>
<dbReference type="InterPro" id="IPR004089">
    <property type="entry name" value="MCPsignal_dom"/>
</dbReference>
<organism evidence="5 6">
    <name type="scientific">Lysinibacillus piscis</name>
    <dbReference type="NCBI Taxonomy" id="2518931"/>
    <lineage>
        <taxon>Bacteria</taxon>
        <taxon>Bacillati</taxon>
        <taxon>Bacillota</taxon>
        <taxon>Bacilli</taxon>
        <taxon>Bacillales</taxon>
        <taxon>Bacillaceae</taxon>
        <taxon>Lysinibacillus</taxon>
    </lineage>
</organism>
<keyword evidence="3" id="KW-0472">Membrane</keyword>
<reference evidence="5" key="1">
    <citation type="submission" date="2022-08" db="EMBL/GenBank/DDBJ databases">
        <title>Draft genome sequence of Lysinibacillus sp. strain KH24.</title>
        <authorList>
            <person name="Kanbe H."/>
            <person name="Itoh H."/>
        </authorList>
    </citation>
    <scope>NUCLEOTIDE SEQUENCE</scope>
    <source>
        <strain evidence="5">KH24</strain>
    </source>
</reference>
<dbReference type="PANTHER" id="PTHR32089:SF112">
    <property type="entry name" value="LYSOZYME-LIKE PROTEIN-RELATED"/>
    <property type="match status" value="1"/>
</dbReference>
<gene>
    <name evidence="5" type="ORF">LYSBPC_32630</name>
</gene>
<keyword evidence="6" id="KW-1185">Reference proteome</keyword>
<keyword evidence="3" id="KW-0812">Transmembrane</keyword>
<feature type="transmembrane region" description="Helical" evidence="3">
    <location>
        <begin position="196"/>
        <end position="219"/>
    </location>
</feature>
<evidence type="ECO:0000313" key="5">
    <source>
        <dbReference type="EMBL" id="GLC90136.1"/>
    </source>
</evidence>
<name>A0ABQ5NP22_9BACI</name>
<accession>A0ABQ5NP22</accession>
<protein>
    <recommendedName>
        <fullName evidence="4">Methyl-accepting transducer domain-containing protein</fullName>
    </recommendedName>
</protein>
<comment type="caution">
    <text evidence="5">The sequence shown here is derived from an EMBL/GenBank/DDBJ whole genome shotgun (WGS) entry which is preliminary data.</text>
</comment>
<dbReference type="SMART" id="SM00283">
    <property type="entry name" value="MA"/>
    <property type="match status" value="1"/>
</dbReference>
<dbReference type="RefSeq" id="WP_264990053.1">
    <property type="nucleotide sequence ID" value="NZ_BRZA01000006.1"/>
</dbReference>
<evidence type="ECO:0000259" key="4">
    <source>
        <dbReference type="PROSITE" id="PS50111"/>
    </source>
</evidence>
<sequence>MRKKLGLWHKISILLISIIFLFSVGLGFIVYNSTKNTVELALQENGKILVNHVVGQLDSDDFAQLAANPVDGALYRELQQKLTTILETNYVKYIYTFKETADGTQAMTLVDAGDLNSDETYQIGEIIEDIPFESIASNIKKTHEAFSEYTSIEGGGDFISSYAPILSKDGKIVAYVGLDIDSSIVSDIQKTAIAKYLPILVGVIILLSIVMMFAVYFYIRKVLKPIFIMKRATVAFADGDIATAQKVLDNLDFKSNDDIADFSMNFKAMMQSMYEIIHNVAAMGTDIFHATTSLQEVGDHVQQSSNQLSMSVEEIEDSVSRQQQYSTHSLQTMREMAGDIAQITHSVSSVMHSSATAAERVQYSQTEANRITGQMNKVSDLVVQTAEKVNGLGERYTVIEEMISVIQSIADQTNLLALNAAIEAARAGEHGKGFAIVAEEVKKLAEMTKGSAEDIRQHIFEFKQLTENALDEMNHSVVEVKEGTHLVLAISNELNDLLEAVRVVEKDVTNVVAVTNTLAQNTKVVSQAIEQTNAVSETVMLETTSVTDASQMQKSSVTQLSGTMEELMEQVKRLEQMKQNYKL</sequence>